<evidence type="ECO:0000256" key="6">
    <source>
        <dbReference type="ARBA" id="ARBA00022989"/>
    </source>
</evidence>
<comment type="pathway">
    <text evidence="2">Lipid metabolism; phospholipid metabolism.</text>
</comment>
<accession>V9I875</accession>
<dbReference type="GO" id="GO:0006661">
    <property type="term" value="P:phosphatidylinositol biosynthetic process"/>
    <property type="evidence" value="ECO:0007669"/>
    <property type="project" value="TreeGrafter"/>
</dbReference>
<evidence type="ECO:0000256" key="4">
    <source>
        <dbReference type="ARBA" id="ARBA00022679"/>
    </source>
</evidence>
<evidence type="ECO:0000256" key="3">
    <source>
        <dbReference type="ARBA" id="ARBA00010323"/>
    </source>
</evidence>
<dbReference type="GO" id="GO:0030258">
    <property type="term" value="P:lipid modification"/>
    <property type="evidence" value="ECO:0007669"/>
    <property type="project" value="TreeGrafter"/>
</dbReference>
<keyword evidence="8 12" id="KW-0012">Acyltransferase</keyword>
<dbReference type="PANTHER" id="PTHR13906">
    <property type="entry name" value="PORCUPINE"/>
    <property type="match status" value="1"/>
</dbReference>
<dbReference type="GO" id="GO:0071617">
    <property type="term" value="F:lysophospholipid acyltransferase activity"/>
    <property type="evidence" value="ECO:0007669"/>
    <property type="project" value="TreeGrafter"/>
</dbReference>
<feature type="transmembrane region" description="Helical" evidence="11">
    <location>
        <begin position="245"/>
        <end position="265"/>
    </location>
</feature>
<dbReference type="Pfam" id="PF03062">
    <property type="entry name" value="MBOAT"/>
    <property type="match status" value="1"/>
</dbReference>
<evidence type="ECO:0000256" key="1">
    <source>
        <dbReference type="ARBA" id="ARBA00004141"/>
    </source>
</evidence>
<sequence length="478" mass="56206">MKSQDLLMQSFCSKTCKMWSDIIYVSLLLFCVFIGFYYRKIEDPHVRKWIGTIIGILVMAICSGNYILYPFMLTLINAIIITKLSPKKCHLVSFYFSFFYLLFLSRLGDYIGLPIAPSHTNLILMILTLKLSGLAFEINDSINAPIDDIQGINSEAMKNIGFLDVFHYGFGYMGLMTGPYYRYRTYWDHLHRPFSKIVDPWPLTFYKLKQIACFIVLFFIMDYLYPVRYILTEEYAERSFLYRHFYMYPTFIVFRLRMYIGMGLAECGCQMAGLGAYPLTCTPIQGLGPKDYKTTEELSKMPEKLKNEELNFDTVYNMNVWKLEKCNSTRTAMKAWNGCVQYWFGVYIYKRFPLKSLRTFATLTLSAIWHGWSSGYFLCNCQIPLFLLSEDIIIKFYQQSKENSIAKKLWYIIGWYEKTTCMAYLGTQFLVLDFKENLQFCKQVYFSGHIIAFLLYIGALYCKPYILKKNTENRDKDK</sequence>
<protein>
    <recommendedName>
        <fullName evidence="10">Lysophospholipid acyltransferase 7</fullName>
    </recommendedName>
</protein>
<feature type="transmembrane region" description="Helical" evidence="11">
    <location>
        <begin position="21"/>
        <end position="38"/>
    </location>
</feature>
<evidence type="ECO:0000256" key="10">
    <source>
        <dbReference type="ARBA" id="ARBA00093678"/>
    </source>
</evidence>
<dbReference type="InterPro" id="IPR004299">
    <property type="entry name" value="MBOAT_fam"/>
</dbReference>
<reference evidence="12" key="1">
    <citation type="submission" date="2011-11" db="EMBL/GenBank/DDBJ databases">
        <title>Decoding the brain transcriptome of the Eastern honeybee (Apis cerana) based on pyrosequencing.</title>
        <authorList>
            <person name="Sun L."/>
            <person name="Zheng H."/>
            <person name="Wang Y."/>
            <person name="Xie X."/>
            <person name="Zhu Y."/>
            <person name="Gu W."/>
            <person name="Wang S."/>
        </authorList>
    </citation>
    <scope>NUCLEOTIDE SEQUENCE</scope>
    <source>
        <tissue evidence="12">Brain</tissue>
    </source>
</reference>
<keyword evidence="4 12" id="KW-0808">Transferase</keyword>
<comment type="pathway">
    <text evidence="9">Phospholipid metabolism.</text>
</comment>
<name>V9I875_APICE</name>
<evidence type="ECO:0000256" key="8">
    <source>
        <dbReference type="ARBA" id="ARBA00023315"/>
    </source>
</evidence>
<gene>
    <name evidence="12" type="ORF">ACCB00192.4</name>
</gene>
<dbReference type="GO" id="GO:0016020">
    <property type="term" value="C:membrane"/>
    <property type="evidence" value="ECO:0007669"/>
    <property type="project" value="UniProtKB-SubCell"/>
</dbReference>
<keyword evidence="5 11" id="KW-0812">Transmembrane</keyword>
<proteinExistence type="evidence at transcript level"/>
<dbReference type="EMBL" id="JR036700">
    <property type="protein sequence ID" value="AEY57328.1"/>
    <property type="molecule type" value="mRNA"/>
</dbReference>
<evidence type="ECO:0000313" key="12">
    <source>
        <dbReference type="EMBL" id="AEY57328.1"/>
    </source>
</evidence>
<feature type="transmembrane region" description="Helical" evidence="11">
    <location>
        <begin position="50"/>
        <end position="80"/>
    </location>
</feature>
<evidence type="ECO:0000256" key="11">
    <source>
        <dbReference type="SAM" id="Phobius"/>
    </source>
</evidence>
<dbReference type="GO" id="GO:0044233">
    <property type="term" value="C:mitochondria-associated endoplasmic reticulum membrane contact site"/>
    <property type="evidence" value="ECO:0007669"/>
    <property type="project" value="TreeGrafter"/>
</dbReference>
<evidence type="ECO:0000256" key="7">
    <source>
        <dbReference type="ARBA" id="ARBA00023136"/>
    </source>
</evidence>
<feature type="transmembrane region" description="Helical" evidence="11">
    <location>
        <begin position="160"/>
        <end position="183"/>
    </location>
</feature>
<feature type="transmembrane region" description="Helical" evidence="11">
    <location>
        <begin position="444"/>
        <end position="462"/>
    </location>
</feature>
<organism evidence="12">
    <name type="scientific">Apis cerana</name>
    <name type="common">Indian honeybee</name>
    <dbReference type="NCBI Taxonomy" id="7461"/>
    <lineage>
        <taxon>Eukaryota</taxon>
        <taxon>Metazoa</taxon>
        <taxon>Ecdysozoa</taxon>
        <taxon>Arthropoda</taxon>
        <taxon>Hexapoda</taxon>
        <taxon>Insecta</taxon>
        <taxon>Pterygota</taxon>
        <taxon>Neoptera</taxon>
        <taxon>Endopterygota</taxon>
        <taxon>Hymenoptera</taxon>
        <taxon>Apocrita</taxon>
        <taxon>Aculeata</taxon>
        <taxon>Apoidea</taxon>
        <taxon>Anthophila</taxon>
        <taxon>Apidae</taxon>
        <taxon>Apis</taxon>
    </lineage>
</organism>
<dbReference type="InterPro" id="IPR049941">
    <property type="entry name" value="LPLAT_7/PORCN-like"/>
</dbReference>
<evidence type="ECO:0000256" key="5">
    <source>
        <dbReference type="ARBA" id="ARBA00022692"/>
    </source>
</evidence>
<keyword evidence="7 11" id="KW-0472">Membrane</keyword>
<evidence type="ECO:0000256" key="9">
    <source>
        <dbReference type="ARBA" id="ARBA00025707"/>
    </source>
</evidence>
<evidence type="ECO:0000256" key="2">
    <source>
        <dbReference type="ARBA" id="ARBA00005074"/>
    </source>
</evidence>
<dbReference type="AlphaFoldDB" id="V9I875"/>
<feature type="transmembrane region" description="Helical" evidence="11">
    <location>
        <begin position="203"/>
        <end position="225"/>
    </location>
</feature>
<feature type="transmembrane region" description="Helical" evidence="11">
    <location>
        <begin position="92"/>
        <end position="116"/>
    </location>
</feature>
<keyword evidence="6 11" id="KW-1133">Transmembrane helix</keyword>
<comment type="similarity">
    <text evidence="3">Belongs to the membrane-bound acyltransferase family.</text>
</comment>
<comment type="subcellular location">
    <subcellularLocation>
        <location evidence="1">Membrane</location>
        <topology evidence="1">Multi-pass membrane protein</topology>
    </subcellularLocation>
</comment>
<dbReference type="PANTHER" id="PTHR13906:SF16">
    <property type="entry name" value="LYSOPHOSPHOLIPID ACYLTRANSFERASE 7"/>
    <property type="match status" value="1"/>
</dbReference>